<gene>
    <name evidence="2" type="ORF">Anas_12255</name>
</gene>
<dbReference type="Proteomes" id="UP000326759">
    <property type="component" value="Unassembled WGS sequence"/>
</dbReference>
<proteinExistence type="predicted"/>
<name>A0A5N5SSH4_9CRUS</name>
<accession>A0A5N5SSH4</accession>
<feature type="region of interest" description="Disordered" evidence="1">
    <location>
        <begin position="18"/>
        <end position="38"/>
    </location>
</feature>
<sequence length="160" mass="18757">MKFYRSLNINIVTSESIEEMPKVSEEEEGDDESSEEVFQIDRKTRRSLRYKRSFFVRMVSDPKIYNPSVVRSLPSTQQGRHHSFSDDSQSPPLSEKFYSGKEHIPFPEHVQYYLNYHYNLAEILPSYPIFISSYFRLNFSYSTVINPGSISSKNILHKLA</sequence>
<protein>
    <submittedName>
        <fullName evidence="2">Uncharacterized protein</fullName>
    </submittedName>
</protein>
<reference evidence="2 3" key="1">
    <citation type="journal article" date="2019" name="PLoS Biol.">
        <title>Sex chromosomes control vertical transmission of feminizing Wolbachia symbionts in an isopod.</title>
        <authorList>
            <person name="Becking T."/>
            <person name="Chebbi M.A."/>
            <person name="Giraud I."/>
            <person name="Moumen B."/>
            <person name="Laverre T."/>
            <person name="Caubet Y."/>
            <person name="Peccoud J."/>
            <person name="Gilbert C."/>
            <person name="Cordaux R."/>
        </authorList>
    </citation>
    <scope>NUCLEOTIDE SEQUENCE [LARGE SCALE GENOMIC DNA]</scope>
    <source>
        <strain evidence="2">ANa2</strain>
        <tissue evidence="2">Whole body excluding digestive tract and cuticle</tissue>
    </source>
</reference>
<dbReference type="OrthoDB" id="6737898at2759"/>
<organism evidence="2 3">
    <name type="scientific">Armadillidium nasatum</name>
    <dbReference type="NCBI Taxonomy" id="96803"/>
    <lineage>
        <taxon>Eukaryota</taxon>
        <taxon>Metazoa</taxon>
        <taxon>Ecdysozoa</taxon>
        <taxon>Arthropoda</taxon>
        <taxon>Crustacea</taxon>
        <taxon>Multicrustacea</taxon>
        <taxon>Malacostraca</taxon>
        <taxon>Eumalacostraca</taxon>
        <taxon>Peracarida</taxon>
        <taxon>Isopoda</taxon>
        <taxon>Oniscidea</taxon>
        <taxon>Crinocheta</taxon>
        <taxon>Armadillidiidae</taxon>
        <taxon>Armadillidium</taxon>
    </lineage>
</organism>
<dbReference type="AlphaFoldDB" id="A0A5N5SSH4"/>
<evidence type="ECO:0000313" key="2">
    <source>
        <dbReference type="EMBL" id="KAB7496952.1"/>
    </source>
</evidence>
<evidence type="ECO:0000313" key="3">
    <source>
        <dbReference type="Proteomes" id="UP000326759"/>
    </source>
</evidence>
<feature type="region of interest" description="Disordered" evidence="1">
    <location>
        <begin position="67"/>
        <end position="92"/>
    </location>
</feature>
<dbReference type="EMBL" id="SEYY01020861">
    <property type="protein sequence ID" value="KAB7496952.1"/>
    <property type="molecule type" value="Genomic_DNA"/>
</dbReference>
<evidence type="ECO:0000256" key="1">
    <source>
        <dbReference type="SAM" id="MobiDB-lite"/>
    </source>
</evidence>
<keyword evidence="3" id="KW-1185">Reference proteome</keyword>
<feature type="compositionally biased region" description="Acidic residues" evidence="1">
    <location>
        <begin position="25"/>
        <end position="35"/>
    </location>
</feature>
<comment type="caution">
    <text evidence="2">The sequence shown here is derived from an EMBL/GenBank/DDBJ whole genome shotgun (WGS) entry which is preliminary data.</text>
</comment>